<dbReference type="GO" id="GO:0061503">
    <property type="term" value="F:tRNA threonylcarbamoyladenosine dehydratase"/>
    <property type="evidence" value="ECO:0007669"/>
    <property type="project" value="TreeGrafter"/>
</dbReference>
<name>A0A1F6Y9N6_9BACT</name>
<evidence type="ECO:0000313" key="2">
    <source>
        <dbReference type="EMBL" id="OGJ03071.1"/>
    </source>
</evidence>
<dbReference type="PANTHER" id="PTHR43267:SF3">
    <property type="entry name" value="THIF PROTEIN"/>
    <property type="match status" value="1"/>
</dbReference>
<dbReference type="Pfam" id="PF00899">
    <property type="entry name" value="ThiF"/>
    <property type="match status" value="1"/>
</dbReference>
<dbReference type="SUPFAM" id="SSF69572">
    <property type="entry name" value="Activating enzymes of the ubiquitin-like proteins"/>
    <property type="match status" value="1"/>
</dbReference>
<dbReference type="PANTHER" id="PTHR43267">
    <property type="entry name" value="TRNA THREONYLCARBAMOYLADENOSINE DEHYDRATASE"/>
    <property type="match status" value="1"/>
</dbReference>
<reference evidence="2 3" key="1">
    <citation type="journal article" date="2016" name="Nat. Commun.">
        <title>Thousands of microbial genomes shed light on interconnected biogeochemical processes in an aquifer system.</title>
        <authorList>
            <person name="Anantharaman K."/>
            <person name="Brown C.T."/>
            <person name="Hug L.A."/>
            <person name="Sharon I."/>
            <person name="Castelle C.J."/>
            <person name="Probst A.J."/>
            <person name="Thomas B.C."/>
            <person name="Singh A."/>
            <person name="Wilkins M.J."/>
            <person name="Karaoz U."/>
            <person name="Brodie E.L."/>
            <person name="Williams K.H."/>
            <person name="Hubbard S.S."/>
            <person name="Banfield J.F."/>
        </authorList>
    </citation>
    <scope>NUCLEOTIDE SEQUENCE [LARGE SCALE GENOMIC DNA]</scope>
</reference>
<dbReference type="Gene3D" id="3.40.50.720">
    <property type="entry name" value="NAD(P)-binding Rossmann-like Domain"/>
    <property type="match status" value="1"/>
</dbReference>
<dbReference type="GO" id="GO:0061504">
    <property type="term" value="P:cyclic threonylcarbamoyladenosine biosynthetic process"/>
    <property type="evidence" value="ECO:0007669"/>
    <property type="project" value="TreeGrafter"/>
</dbReference>
<dbReference type="InterPro" id="IPR035985">
    <property type="entry name" value="Ubiquitin-activating_enz"/>
</dbReference>
<dbReference type="STRING" id="1801797.A3G06_00565"/>
<dbReference type="Proteomes" id="UP000176192">
    <property type="component" value="Unassembled WGS sequence"/>
</dbReference>
<comment type="caution">
    <text evidence="2">The sequence shown here is derived from an EMBL/GenBank/DDBJ whole genome shotgun (WGS) entry which is preliminary data.</text>
</comment>
<dbReference type="EMBL" id="MFVV01000026">
    <property type="protein sequence ID" value="OGJ03071.1"/>
    <property type="molecule type" value="Genomic_DNA"/>
</dbReference>
<dbReference type="InterPro" id="IPR000594">
    <property type="entry name" value="ThiF_NAD_FAD-bd"/>
</dbReference>
<protein>
    <recommendedName>
        <fullName evidence="1">THIF-type NAD/FAD binding fold domain-containing protein</fullName>
    </recommendedName>
</protein>
<dbReference type="InterPro" id="IPR045886">
    <property type="entry name" value="ThiF/MoeB/HesA"/>
</dbReference>
<dbReference type="AlphaFoldDB" id="A0A1F6Y9N6"/>
<proteinExistence type="predicted"/>
<accession>A0A1F6Y9N6</accession>
<evidence type="ECO:0000313" key="3">
    <source>
        <dbReference type="Proteomes" id="UP000176192"/>
    </source>
</evidence>
<sequence length="362" mass="40326">MNKQKEVEYEPKLFNLETEAGRAAWGRFREDNPSMRRVDTLGEQKYELALVRKPSLVSHESLNGNLSLPVSPDEGVWSYFSWTNTAVRILPKEDYEELRLSRNRNLITRDEQNQLASSIVGVAGLNVGNPGAVCIALEGISGKLKLADFDALSVSNLNRFRAGLSDIGINKTHISARQIYEVNPYADVNLYTKGIKEDNIMDFLNKPKVDILIEEMDNLKLKIAIREKARACGIPVIMATGNGEDVLIDVERYDLDKNLPLLNGYLEKEVMERVGGIKPGEGSYRERIDLARDFMGVSYLAPRLLLSFQEVGTSLAGIPQLAESAFLRGAVIAHFAKKILLRESIASGRYAISLSGKMLKPI</sequence>
<evidence type="ECO:0000259" key="1">
    <source>
        <dbReference type="Pfam" id="PF00899"/>
    </source>
</evidence>
<feature type="domain" description="THIF-type NAD/FAD binding fold" evidence="1">
    <location>
        <begin position="101"/>
        <end position="241"/>
    </location>
</feature>
<dbReference type="GO" id="GO:0008641">
    <property type="term" value="F:ubiquitin-like modifier activating enzyme activity"/>
    <property type="evidence" value="ECO:0007669"/>
    <property type="project" value="InterPro"/>
</dbReference>
<gene>
    <name evidence="2" type="ORF">A3G06_00565</name>
</gene>
<dbReference type="CDD" id="cd01483">
    <property type="entry name" value="E1_enzyme_family"/>
    <property type="match status" value="1"/>
</dbReference>
<organism evidence="2 3">
    <name type="scientific">Candidatus Nomurabacteria bacterium RIFCSPLOWO2_12_FULL_46_14</name>
    <dbReference type="NCBI Taxonomy" id="1801797"/>
    <lineage>
        <taxon>Bacteria</taxon>
        <taxon>Candidatus Nomuraibacteriota</taxon>
    </lineage>
</organism>